<dbReference type="EMBL" id="OW152835">
    <property type="protein sequence ID" value="CAH2056146.1"/>
    <property type="molecule type" value="Genomic_DNA"/>
</dbReference>
<organism evidence="1 2">
    <name type="scientific">Iphiclides podalirius</name>
    <name type="common">scarce swallowtail</name>
    <dbReference type="NCBI Taxonomy" id="110791"/>
    <lineage>
        <taxon>Eukaryota</taxon>
        <taxon>Metazoa</taxon>
        <taxon>Ecdysozoa</taxon>
        <taxon>Arthropoda</taxon>
        <taxon>Hexapoda</taxon>
        <taxon>Insecta</taxon>
        <taxon>Pterygota</taxon>
        <taxon>Neoptera</taxon>
        <taxon>Endopterygota</taxon>
        <taxon>Lepidoptera</taxon>
        <taxon>Glossata</taxon>
        <taxon>Ditrysia</taxon>
        <taxon>Papilionoidea</taxon>
        <taxon>Papilionidae</taxon>
        <taxon>Papilioninae</taxon>
        <taxon>Iphiclides</taxon>
    </lineage>
</organism>
<gene>
    <name evidence="1" type="ORF">IPOD504_LOCUS9411</name>
</gene>
<proteinExistence type="predicted"/>
<name>A0ABN8IF09_9NEOP</name>
<reference evidence="1" key="1">
    <citation type="submission" date="2022-03" db="EMBL/GenBank/DDBJ databases">
        <authorList>
            <person name="Martin H S."/>
        </authorList>
    </citation>
    <scope>NUCLEOTIDE SEQUENCE</scope>
</reference>
<protein>
    <submittedName>
        <fullName evidence="1">Uncharacterized protein</fullName>
    </submittedName>
</protein>
<sequence length="68" mass="7689">MRHFRAIAYRYFRTTGTQQWSLIDRLFRKLTVGCSAVVDEKQTPSRPNDPSVAMGVATDIAHSSVYPS</sequence>
<accession>A0ABN8IF09</accession>
<evidence type="ECO:0000313" key="2">
    <source>
        <dbReference type="Proteomes" id="UP000837857"/>
    </source>
</evidence>
<feature type="non-terminal residue" evidence="1">
    <location>
        <position position="68"/>
    </location>
</feature>
<dbReference type="Proteomes" id="UP000837857">
    <property type="component" value="Chromosome 23"/>
</dbReference>
<evidence type="ECO:0000313" key="1">
    <source>
        <dbReference type="EMBL" id="CAH2056146.1"/>
    </source>
</evidence>
<keyword evidence="2" id="KW-1185">Reference proteome</keyword>